<protein>
    <submittedName>
        <fullName evidence="1">Uncharacterized protein</fullName>
    </submittedName>
</protein>
<evidence type="ECO:0000313" key="2">
    <source>
        <dbReference type="Proteomes" id="UP001164746"/>
    </source>
</evidence>
<dbReference type="Proteomes" id="UP001164746">
    <property type="component" value="Chromosome 10"/>
</dbReference>
<sequence>MFWFRNRRRAHTELDTLENNDSLHDARRDYDTVDTNLPEVEHNDLRRRSITEHNYLQNNDIVQDARRDYDTVDINLREVELNDLRYEILEVNEVDTMDQTADYSTIPDQENYIITYENVIGGL</sequence>
<organism evidence="1 2">
    <name type="scientific">Mya arenaria</name>
    <name type="common">Soft-shell clam</name>
    <dbReference type="NCBI Taxonomy" id="6604"/>
    <lineage>
        <taxon>Eukaryota</taxon>
        <taxon>Metazoa</taxon>
        <taxon>Spiralia</taxon>
        <taxon>Lophotrochozoa</taxon>
        <taxon>Mollusca</taxon>
        <taxon>Bivalvia</taxon>
        <taxon>Autobranchia</taxon>
        <taxon>Heteroconchia</taxon>
        <taxon>Euheterodonta</taxon>
        <taxon>Imparidentia</taxon>
        <taxon>Neoheterodontei</taxon>
        <taxon>Myida</taxon>
        <taxon>Myoidea</taxon>
        <taxon>Myidae</taxon>
        <taxon>Mya</taxon>
    </lineage>
</organism>
<proteinExistence type="predicted"/>
<dbReference type="EMBL" id="CP111021">
    <property type="protein sequence ID" value="WAR17061.1"/>
    <property type="molecule type" value="Genomic_DNA"/>
</dbReference>
<keyword evidence="2" id="KW-1185">Reference proteome</keyword>
<evidence type="ECO:0000313" key="1">
    <source>
        <dbReference type="EMBL" id="WAR17061.1"/>
    </source>
</evidence>
<reference evidence="1" key="1">
    <citation type="submission" date="2022-11" db="EMBL/GenBank/DDBJ databases">
        <title>Centuries of genome instability and evolution in soft-shell clam transmissible cancer (bioRxiv).</title>
        <authorList>
            <person name="Hart S.F.M."/>
            <person name="Yonemitsu M.A."/>
            <person name="Giersch R.M."/>
            <person name="Beal B.F."/>
            <person name="Arriagada G."/>
            <person name="Davis B.W."/>
            <person name="Ostrander E.A."/>
            <person name="Goff S.P."/>
            <person name="Metzger M.J."/>
        </authorList>
    </citation>
    <scope>NUCLEOTIDE SEQUENCE</scope>
    <source>
        <strain evidence="1">MELC-2E11</strain>
        <tissue evidence="1">Siphon/mantle</tissue>
    </source>
</reference>
<name>A0ABY7F8D8_MYAAR</name>
<gene>
    <name evidence="1" type="ORF">MAR_031655</name>
</gene>
<accession>A0ABY7F8D8</accession>